<organism evidence="3 5">
    <name type="scientific">Paracoccus halophilus</name>
    <dbReference type="NCBI Taxonomy" id="376733"/>
    <lineage>
        <taxon>Bacteria</taxon>
        <taxon>Pseudomonadati</taxon>
        <taxon>Pseudomonadota</taxon>
        <taxon>Alphaproteobacteria</taxon>
        <taxon>Rhodobacterales</taxon>
        <taxon>Paracoccaceae</taxon>
        <taxon>Paracoccus</taxon>
    </lineage>
</organism>
<reference evidence="3 5" key="2">
    <citation type="submission" date="2014-10" db="EMBL/GenBank/DDBJ databases">
        <title>Paracoccus sanguinis sp. nov., isolated from clinical specimens of New York State patients.</title>
        <authorList>
            <person name="Mingle L.A."/>
            <person name="Cole J.A."/>
            <person name="Lapierre P."/>
            <person name="Musser K.A."/>
        </authorList>
    </citation>
    <scope>NUCLEOTIDE SEQUENCE [LARGE SCALE GENOMIC DNA]</scope>
    <source>
        <strain evidence="3 5">JCM 14014</strain>
    </source>
</reference>
<feature type="signal peptide" evidence="1">
    <location>
        <begin position="1"/>
        <end position="18"/>
    </location>
</feature>
<name>A0A099F057_9RHOB</name>
<dbReference type="RefSeq" id="WP_036741578.1">
    <property type="nucleotide sequence ID" value="NZ_FOJO01000015.1"/>
</dbReference>
<accession>A0A099F057</accession>
<evidence type="ECO:0000313" key="6">
    <source>
        <dbReference type="Proteomes" id="UP000182312"/>
    </source>
</evidence>
<reference evidence="4 6" key="3">
    <citation type="submission" date="2016-10" db="EMBL/GenBank/DDBJ databases">
        <authorList>
            <person name="de Groot N.N."/>
        </authorList>
    </citation>
    <scope>NUCLEOTIDE SEQUENCE [LARGE SCALE GENOMIC DNA]</scope>
    <source>
        <strain evidence="4 6">CGMCC 1.6117</strain>
    </source>
</reference>
<dbReference type="AlphaFoldDB" id="A0A099F057"/>
<dbReference type="EMBL" id="FOJO01000015">
    <property type="protein sequence ID" value="SFA56335.1"/>
    <property type="molecule type" value="Genomic_DNA"/>
</dbReference>
<dbReference type="STRING" id="376733.SAMN04487972_1156"/>
<protein>
    <submittedName>
        <fullName evidence="4">Uncharacterized conserved protein</fullName>
    </submittedName>
</protein>
<dbReference type="eggNOG" id="COG4222">
    <property type="taxonomic scope" value="Bacteria"/>
</dbReference>
<evidence type="ECO:0000313" key="5">
    <source>
        <dbReference type="Proteomes" id="UP000029846"/>
    </source>
</evidence>
<keyword evidence="1" id="KW-0732">Signal</keyword>
<evidence type="ECO:0000256" key="1">
    <source>
        <dbReference type="SAM" id="SignalP"/>
    </source>
</evidence>
<dbReference type="PANTHER" id="PTHR37957:SF1">
    <property type="entry name" value="PHYTASE-LIKE DOMAIN-CONTAINING PROTEIN"/>
    <property type="match status" value="1"/>
</dbReference>
<dbReference type="PANTHER" id="PTHR37957">
    <property type="entry name" value="BLR7070 PROTEIN"/>
    <property type="match status" value="1"/>
</dbReference>
<dbReference type="EMBL" id="JRKN01000016">
    <property type="protein sequence ID" value="KGJ03869.1"/>
    <property type="molecule type" value="Genomic_DNA"/>
</dbReference>
<feature type="domain" description="Phytase-like" evidence="2">
    <location>
        <begin position="99"/>
        <end position="428"/>
    </location>
</feature>
<dbReference type="OrthoDB" id="9795869at2"/>
<evidence type="ECO:0000313" key="3">
    <source>
        <dbReference type="EMBL" id="KGJ03869.1"/>
    </source>
</evidence>
<dbReference type="Proteomes" id="UP000029846">
    <property type="component" value="Unassembled WGS sequence"/>
</dbReference>
<keyword evidence="5" id="KW-1185">Reference proteome</keyword>
<feature type="chain" id="PRO_5010409295" evidence="1">
    <location>
        <begin position="19"/>
        <end position="457"/>
    </location>
</feature>
<gene>
    <name evidence="3" type="ORF">IT41_12210</name>
    <name evidence="4" type="ORF">SAMN04487972_1156</name>
</gene>
<proteinExistence type="predicted"/>
<evidence type="ECO:0000313" key="4">
    <source>
        <dbReference type="EMBL" id="SFA56335.1"/>
    </source>
</evidence>
<dbReference type="Pfam" id="PF13449">
    <property type="entry name" value="Phytase-like"/>
    <property type="match status" value="1"/>
</dbReference>
<dbReference type="InterPro" id="IPR027372">
    <property type="entry name" value="Phytase-like_dom"/>
</dbReference>
<evidence type="ECO:0000259" key="2">
    <source>
        <dbReference type="Pfam" id="PF13449"/>
    </source>
</evidence>
<reference evidence="3 5" key="1">
    <citation type="submission" date="2014-09" db="EMBL/GenBank/DDBJ databases">
        <authorList>
            <person name="McGinnis J.M."/>
            <person name="Wolfgang W.J."/>
        </authorList>
    </citation>
    <scope>NUCLEOTIDE SEQUENCE [LARGE SCALE GENOMIC DNA]</scope>
    <source>
        <strain evidence="3 5">JCM 14014</strain>
    </source>
</reference>
<dbReference type="Proteomes" id="UP000182312">
    <property type="component" value="Unassembled WGS sequence"/>
</dbReference>
<sequence>MRLSIALLACAVAAPAFAQEQAAPQEAPQEQLFPATLAGHAVLPAFSLIAPPADAPRDLWISGKFTGQSRNETPMSVEGDTGATYGSHKTGISLPFLGQPLQGMSGLAMNRAADGSWFTLTDNGFGRKVNSPDAMLFLHRMQPDFQTGTVTRAETIFLRDPDHKAPFRIANEATDSRYLTGADFDPESIQYLNDEFWIGEEFGPYILRVARDGRLLEVFPTRLDGEILAGPDTDGMLVPAQPGTDFRVQRSGGYEGMALQPETGLLWAMLEKPLLGEDGQPEGDFLRVMTFDTGAGDWTGDSYRFRLTEGATAIGDFNFIDGTRALVIERDNGEGDAAKSCAEGADPAGCYPAPARVKNIVLVDTASRDEQGYIRRIGHVNLLDIADPDGKALPGTSAEGANFSFPFFTIEDVARLDESHIIVANDNNLPFSGGREIGRAADNEFILLSVPELLAAR</sequence>